<dbReference type="SUPFAM" id="SSF52540">
    <property type="entry name" value="P-loop containing nucleoside triphosphate hydrolases"/>
    <property type="match status" value="1"/>
</dbReference>
<dbReference type="GO" id="GO:0003677">
    <property type="term" value="F:DNA binding"/>
    <property type="evidence" value="ECO:0007669"/>
    <property type="project" value="InterPro"/>
</dbReference>
<proteinExistence type="predicted"/>
<dbReference type="SUPFAM" id="SSF53335">
    <property type="entry name" value="S-adenosyl-L-methionine-dependent methyltransferases"/>
    <property type="match status" value="1"/>
</dbReference>
<dbReference type="InterPro" id="IPR006935">
    <property type="entry name" value="Helicase/UvrB_N"/>
</dbReference>
<name>R5LDU5_9FIRM</name>
<comment type="caution">
    <text evidence="4">The sequence shown here is derived from an EMBL/GenBank/DDBJ whole genome shotgun (WGS) entry which is preliminary data.</text>
</comment>
<dbReference type="InterPro" id="IPR029063">
    <property type="entry name" value="SAM-dependent_MTases_sf"/>
</dbReference>
<reference evidence="4" key="1">
    <citation type="submission" date="2012-11" db="EMBL/GenBank/DDBJ databases">
        <title>Dependencies among metagenomic species, viruses, plasmids and units of genetic variation.</title>
        <authorList>
            <person name="Nielsen H.B."/>
            <person name="Almeida M."/>
            <person name="Juncker A.S."/>
            <person name="Rasmussen S."/>
            <person name="Li J."/>
            <person name="Sunagawa S."/>
            <person name="Plichta D."/>
            <person name="Gautier L."/>
            <person name="Le Chatelier E."/>
            <person name="Peletier E."/>
            <person name="Bonde I."/>
            <person name="Nielsen T."/>
            <person name="Manichanh C."/>
            <person name="Arumugam M."/>
            <person name="Batto J."/>
            <person name="Santos M.B.Q.D."/>
            <person name="Blom N."/>
            <person name="Borruel N."/>
            <person name="Burgdorf K.S."/>
            <person name="Boumezbeur F."/>
            <person name="Casellas F."/>
            <person name="Dore J."/>
            <person name="Guarner F."/>
            <person name="Hansen T."/>
            <person name="Hildebrand F."/>
            <person name="Kaas R.S."/>
            <person name="Kennedy S."/>
            <person name="Kristiansen K."/>
            <person name="Kultima J.R."/>
            <person name="Leonard P."/>
            <person name="Levenez F."/>
            <person name="Lund O."/>
            <person name="Moumen B."/>
            <person name="Le Paslier D."/>
            <person name="Pons N."/>
            <person name="Pedersen O."/>
            <person name="Prifti E."/>
            <person name="Qin J."/>
            <person name="Raes J."/>
            <person name="Tap J."/>
            <person name="Tims S."/>
            <person name="Ussery D.W."/>
            <person name="Yamada T."/>
            <person name="MetaHit consortium"/>
            <person name="Renault P."/>
            <person name="Sicheritz-Ponten T."/>
            <person name="Bork P."/>
            <person name="Wang J."/>
            <person name="Brunak S."/>
            <person name="Ehrlich S.D."/>
        </authorList>
    </citation>
    <scope>NUCLEOTIDE SEQUENCE [LARGE SCALE GENOMIC DNA]</scope>
</reference>
<organism evidence="4 5">
    <name type="scientific">Eshraghiella crossota CAG:259</name>
    <dbReference type="NCBI Taxonomy" id="1263062"/>
    <lineage>
        <taxon>Bacteria</taxon>
        <taxon>Bacillati</taxon>
        <taxon>Bacillota</taxon>
        <taxon>Clostridia</taxon>
        <taxon>Lachnospirales</taxon>
        <taxon>Lachnospiraceae</taxon>
        <taxon>Eshraghiella</taxon>
    </lineage>
</organism>
<keyword evidence="4" id="KW-0378">Hydrolase</keyword>
<sequence length="1371" mass="157187">MSNLENIDLLDQLIVGRVQPSIYAFTTNTVPNYLKVGDTYRPVPTRLAEWKRYFPDLVQEFENTAALSDDVFFRDYAIHQYLEFVLHKHRLQENNIPVGLYYSKEFFKDTTTYDVTAAIEDIHIDFEKNTGKYKFYDANTKLPETFTYASTGYWDLRPNQSQTVENFKKAIKNGRKNLLMYAVMRFGKSFTSLCCAKEMGESGAKLVLVVSAKADVKEEWKKTVESAENFNKEYVFLSSDDLLRDNSAIQTKFYENKKVVVFLTLQDLQGEEIKDKHKELFVNNIDLLIVDETHYGARAESYGKVLRDKNYVKDINEKYADDDFIEYDKAEETLKSLSVNVTLHLSGTPYRILMGSEFEKDDIVAFYQFTDIVKDQKKWDDIHFKDIDNEVINPLTKKAYQEYDNPYFGFPQMVRFAFTPSKSALELLNSLKSNGVTYAFSELLKPSSIKKDTKNNEHKKFIHEKEVLELFMAVDGSKEDDGLLSFLDYDKIKSGKMCQHIVVVLPYCSACDALEELIKNHAGEFKNLQQYEIINISGVDKPNEYRNIQAVKTKIKNCDDAQKKTITLTVNRMLTGSTVEQWDTMIYLKDTSSPQEYDQAIFRLQNQFIKKYIDDSGEEIKFNMKPQTLLVDFDPHRMFTMQEQKSMIYNVNTDVAGNQHLKERLGEELKISPIIQINKNRITQVEPNDILEIISQYSNSKGVFEETKDIPVDMSLLNYEEFKKIIEKQAELGSKGGLSMDVYTGEESDFNDSDEDEVNGTFDNKDKNTDKNNDSHSENEEDDTKSLENKFRTYYSRILFFSFLTSDAVKSLDDILAVIEKTTNERIAKNLGVSKNALSFIKEHINLFILSQLDYKIQNLNKLAHDESVEPVKRALTAIKKFDRISESEVTTPDNVAADMISLISDECFLDLPNGRILDIASKMGEFAIAIVHRCNSMGISTDSIKDKIMSIPTSSIAYEFTRKVYEVLGLNVDMIVSQFTSYDLLTLKETDSNGRETDKVDYTKIKSILSQNCMASEMTLDNNVENEGEQMKFNAVVGNPPYQDKSESTRKPPIYNEFYDLAFELSSLVVYITPGRFLFDAGQTPQQWNEKMLSDIHFRVEEYFASSRDVFDSVDIKGGLAVTIRNSNEDYGDIGIFTAYNELNSIFKTLKKYYGSNFSSFAALISSQGVYRFSDKAISEYPEIAVVSGKGTKRKIVSRVVEELPALFTETQTNLDDVVILAKGKHGRIKRNIKRNLLQENEYIDSYNVLIPEANGSGSFDTFASPIIAPPLMGGSDTFLSIGTFDNQYEVESALKYIKTKFVRALVGIKKATHHNPKSVWEYVPMQIFSEQSDIDWNKSVSEIDKQLYNKYNLSKEEIEFIESNVKPMD</sequence>
<dbReference type="GO" id="GO:0004519">
    <property type="term" value="F:endonuclease activity"/>
    <property type="evidence" value="ECO:0007669"/>
    <property type="project" value="UniProtKB-KW"/>
</dbReference>
<feature type="region of interest" description="Disordered" evidence="1">
    <location>
        <begin position="743"/>
        <end position="786"/>
    </location>
</feature>
<dbReference type="InterPro" id="IPR002052">
    <property type="entry name" value="DNA_methylase_N6_adenine_CS"/>
</dbReference>
<dbReference type="EMBL" id="CAYU010000060">
    <property type="protein sequence ID" value="CCY77365.1"/>
    <property type="molecule type" value="Genomic_DNA"/>
</dbReference>
<protein>
    <submittedName>
        <fullName evidence="4">Eco57I restriction endonuclease</fullName>
    </submittedName>
</protein>
<keyword evidence="4" id="KW-0255">Endonuclease</keyword>
<feature type="compositionally biased region" description="Basic and acidic residues" evidence="1">
    <location>
        <begin position="763"/>
        <end position="786"/>
    </location>
</feature>
<evidence type="ECO:0000259" key="2">
    <source>
        <dbReference type="Pfam" id="PF04851"/>
    </source>
</evidence>
<dbReference type="Proteomes" id="UP000018300">
    <property type="component" value="Unassembled WGS sequence"/>
</dbReference>
<dbReference type="InterPro" id="IPR027417">
    <property type="entry name" value="P-loop_NTPase"/>
</dbReference>
<gene>
    <name evidence="4" type="ORF">BN569_00723</name>
</gene>
<dbReference type="GO" id="GO:0005524">
    <property type="term" value="F:ATP binding"/>
    <property type="evidence" value="ECO:0007669"/>
    <property type="project" value="InterPro"/>
</dbReference>
<feature type="compositionally biased region" description="Acidic residues" evidence="1">
    <location>
        <begin position="744"/>
        <end position="758"/>
    </location>
</feature>
<evidence type="ECO:0000256" key="1">
    <source>
        <dbReference type="SAM" id="MobiDB-lite"/>
    </source>
</evidence>
<evidence type="ECO:0000313" key="5">
    <source>
        <dbReference type="Proteomes" id="UP000018300"/>
    </source>
</evidence>
<keyword evidence="4" id="KW-0540">Nuclease</keyword>
<dbReference type="Pfam" id="PF07669">
    <property type="entry name" value="Eco57I"/>
    <property type="match status" value="1"/>
</dbReference>
<dbReference type="Gene3D" id="3.40.50.150">
    <property type="entry name" value="Vaccinia Virus protein VP39"/>
    <property type="match status" value="1"/>
</dbReference>
<dbReference type="Pfam" id="PF04851">
    <property type="entry name" value="ResIII"/>
    <property type="match status" value="1"/>
</dbReference>
<accession>R5LDU5</accession>
<dbReference type="GO" id="GO:0016787">
    <property type="term" value="F:hydrolase activity"/>
    <property type="evidence" value="ECO:0007669"/>
    <property type="project" value="InterPro"/>
</dbReference>
<evidence type="ECO:0000313" key="4">
    <source>
        <dbReference type="EMBL" id="CCY77365.1"/>
    </source>
</evidence>
<dbReference type="GO" id="GO:0032259">
    <property type="term" value="P:methylation"/>
    <property type="evidence" value="ECO:0007669"/>
    <property type="project" value="InterPro"/>
</dbReference>
<dbReference type="PROSITE" id="PS00092">
    <property type="entry name" value="N6_MTASE"/>
    <property type="match status" value="1"/>
</dbReference>
<evidence type="ECO:0000259" key="3">
    <source>
        <dbReference type="Pfam" id="PF07669"/>
    </source>
</evidence>
<dbReference type="GO" id="GO:0006304">
    <property type="term" value="P:DNA modification"/>
    <property type="evidence" value="ECO:0007669"/>
    <property type="project" value="InterPro"/>
</dbReference>
<feature type="domain" description="Helicase/UvrB N-terminal" evidence="2">
    <location>
        <begin position="155"/>
        <end position="309"/>
    </location>
</feature>
<dbReference type="GO" id="GO:0009007">
    <property type="term" value="F:site-specific DNA-methyltransferase (adenine-specific) activity"/>
    <property type="evidence" value="ECO:0007669"/>
    <property type="project" value="UniProtKB-EC"/>
</dbReference>
<dbReference type="Gene3D" id="3.40.50.300">
    <property type="entry name" value="P-loop containing nucleotide triphosphate hydrolases"/>
    <property type="match status" value="1"/>
</dbReference>
<dbReference type="InterPro" id="IPR011639">
    <property type="entry name" value="MethylTrfase_TaqI-like_dom"/>
</dbReference>
<feature type="domain" description="Type II methyltransferase M.TaqI-like" evidence="3">
    <location>
        <begin position="973"/>
        <end position="1112"/>
    </location>
</feature>